<sequence>MTQVTRPIGRGRRMAAGLFVASLVLTAAGAALLALWLLP</sequence>
<accession>A0ABP6V887</accession>
<keyword evidence="1" id="KW-1133">Transmembrane helix</keyword>
<keyword evidence="1" id="KW-0472">Membrane</keyword>
<feature type="transmembrane region" description="Helical" evidence="1">
    <location>
        <begin position="16"/>
        <end position="38"/>
    </location>
</feature>
<evidence type="ECO:0000313" key="2">
    <source>
        <dbReference type="EMBL" id="GAA3529938.1"/>
    </source>
</evidence>
<keyword evidence="3" id="KW-1185">Reference proteome</keyword>
<name>A0ABP6V887_9ACTN</name>
<gene>
    <name evidence="2" type="ORF">GCM10022295_09760</name>
</gene>
<comment type="caution">
    <text evidence="2">The sequence shown here is derived from an EMBL/GenBank/DDBJ whole genome shotgun (WGS) entry which is preliminary data.</text>
</comment>
<reference evidence="3" key="1">
    <citation type="journal article" date="2019" name="Int. J. Syst. Evol. Microbiol.">
        <title>The Global Catalogue of Microorganisms (GCM) 10K type strain sequencing project: providing services to taxonomists for standard genome sequencing and annotation.</title>
        <authorList>
            <consortium name="The Broad Institute Genomics Platform"/>
            <consortium name="The Broad Institute Genome Sequencing Center for Infectious Disease"/>
            <person name="Wu L."/>
            <person name="Ma J."/>
        </authorList>
    </citation>
    <scope>NUCLEOTIDE SEQUENCE [LARGE SCALE GENOMIC DNA]</scope>
    <source>
        <strain evidence="3">JCM 17656</strain>
    </source>
</reference>
<evidence type="ECO:0000256" key="1">
    <source>
        <dbReference type="SAM" id="Phobius"/>
    </source>
</evidence>
<protein>
    <submittedName>
        <fullName evidence="2">Uncharacterized protein</fullName>
    </submittedName>
</protein>
<evidence type="ECO:0000313" key="3">
    <source>
        <dbReference type="Proteomes" id="UP001500707"/>
    </source>
</evidence>
<dbReference type="EMBL" id="BAABCE010000002">
    <property type="protein sequence ID" value="GAA3529938.1"/>
    <property type="molecule type" value="Genomic_DNA"/>
</dbReference>
<organism evidence="2 3">
    <name type="scientific">Streptomyces osmaniensis</name>
    <dbReference type="NCBI Taxonomy" id="593134"/>
    <lineage>
        <taxon>Bacteria</taxon>
        <taxon>Bacillati</taxon>
        <taxon>Actinomycetota</taxon>
        <taxon>Actinomycetes</taxon>
        <taxon>Kitasatosporales</taxon>
        <taxon>Streptomycetaceae</taxon>
        <taxon>Streptomyces</taxon>
    </lineage>
</organism>
<proteinExistence type="predicted"/>
<keyword evidence="1" id="KW-0812">Transmembrane</keyword>
<dbReference type="Proteomes" id="UP001500707">
    <property type="component" value="Unassembled WGS sequence"/>
</dbReference>